<dbReference type="EMBL" id="PJNE01000001">
    <property type="protein sequence ID" value="PKW26939.1"/>
    <property type="molecule type" value="Genomic_DNA"/>
</dbReference>
<feature type="domain" description="PKD" evidence="3">
    <location>
        <begin position="952"/>
        <end position="1010"/>
    </location>
</feature>
<dbReference type="CDD" id="cd10283">
    <property type="entry name" value="MnuA_DNase1-like"/>
    <property type="match status" value="1"/>
</dbReference>
<feature type="domain" description="LTD" evidence="4">
    <location>
        <begin position="27"/>
        <end position="145"/>
    </location>
</feature>
<dbReference type="InterPro" id="IPR006311">
    <property type="entry name" value="TAT_signal"/>
</dbReference>
<dbReference type="PANTHER" id="PTHR42834">
    <property type="entry name" value="ENDONUCLEASE/EXONUCLEASE/PHOSPHATASE FAMILY PROTEIN (AFU_ORTHOLOGUE AFUA_3G09210)"/>
    <property type="match status" value="1"/>
</dbReference>
<feature type="signal peptide" evidence="2">
    <location>
        <begin position="1"/>
        <end position="33"/>
    </location>
</feature>
<accession>A0A2N3YJD2</accession>
<dbReference type="PANTHER" id="PTHR42834:SF1">
    <property type="entry name" value="ENDONUCLEASE_EXONUCLEASE_PHOSPHATASE FAMILY PROTEIN (AFU_ORTHOLOGUE AFUA_3G09210)"/>
    <property type="match status" value="1"/>
</dbReference>
<evidence type="ECO:0008006" key="7">
    <source>
        <dbReference type="Google" id="ProtNLM"/>
    </source>
</evidence>
<dbReference type="InterPro" id="IPR000601">
    <property type="entry name" value="PKD_dom"/>
</dbReference>
<dbReference type="InterPro" id="IPR032812">
    <property type="entry name" value="SbsA_Ig"/>
</dbReference>
<dbReference type="Pfam" id="PF13205">
    <property type="entry name" value="Big_5"/>
    <property type="match status" value="1"/>
</dbReference>
<evidence type="ECO:0000313" key="6">
    <source>
        <dbReference type="Proteomes" id="UP000233781"/>
    </source>
</evidence>
<sequence>MNRTPLRRLVGRVAVGALALAAPVALTPTPASAAAPADLLVSEYVEGSSNNKALEIYNGTGSPVDLTAGAYTVQVFANGTTTATNTIPLTGTVAPGDVYVLANNSANATIKAVADLLSGSANWNGNDAVTLRHDGAVIDSFGQLGTDPGAEWGTGVTSTKDHTLRRKATVCAGDATPGDAFDPAVQWDGYAVDTADGLGAHTADCGPVVDLAPTVTAVTPQDGATVAGSTSPTVTFSEPVALASGAVTLTCTSGDVAVTVTGGPTEYTVDPATDLALGQSCTLTVHAAGVSDVDANDPPDTLEADYVTRFGVGDVCAASYTRIPAIQGDGDTSPLEGRTVTTQGVVVADYEGRGSLRGYYLQDATGDGDPATSDAVFVFDGGADEVSRGDVVRVTGAVSEFQGQTQLSASTTDACGAGTVTSTEVRLPMASATDFEKYEGMLVTMPQTLSVTEHYQLGRFGQVTVSSGGRLQQPTNVVAPGAEANALQAKNDLNRLIVDDTLNSQNPDPIIWGRGGQPLSASNTLRGGDTVTGATGVMTYTWGGNSASPNSYRLRPVDQTGAGITFTAANPRPTTPEDVGGDVQVVGMNLLNYFNTLDTTGNNCTGGVTGPAMDCRGANTATELERQTAKTVAAILALDADVYGVNEIENDGYGATSAIASLVDRLNAATTPGTFAYLDVDARTGQVDALGSDAIKVGSIYRPAVVTPVGRTAVLNSVEFVNGGDPAPRARPSLAQAWKVNATGGVFVTDVNHLKSKGSACSVPDAGDGQANCNVVRTNSVKALLAWLATDPTGTGDDDVLLVGDYNSYAKEDPIRALEAGGFTNLVEKYQGEDAYSYAFDGQWGYLDHALGSHSLLDQVTGVADYHINADEPSVLDYNTDFKSADLQAMLYAPDQYRVSDHDPVKIGLAPNSPPTASAAFSPVLVGCGRAATLTVDIADRDVADTHTVAITWGDGTTGTVQAAAGQTRVTATHTYAAAGRYTASVVVTDSHGQAAAPATAVVSVAYATTGFEGPLSKEGRTSKKGSTLPVKIAFADCDGSVPTDLAPVVTVSTSGTTVLTGSAALVDGIWQYNLRTGDLPGTGTFTVTVTVPETGQTQTATFVLR</sequence>
<dbReference type="InterPro" id="IPR022409">
    <property type="entry name" value="PKD/Chitinase_dom"/>
</dbReference>
<dbReference type="OrthoDB" id="1016457at2"/>
<dbReference type="SUPFAM" id="SSF56219">
    <property type="entry name" value="DNase I-like"/>
    <property type="match status" value="1"/>
</dbReference>
<dbReference type="AlphaFoldDB" id="A0A2N3YJD2"/>
<dbReference type="Pfam" id="PF18911">
    <property type="entry name" value="PKD_4"/>
    <property type="match status" value="1"/>
</dbReference>
<dbReference type="PROSITE" id="PS51841">
    <property type="entry name" value="LTD"/>
    <property type="match status" value="1"/>
</dbReference>
<evidence type="ECO:0000313" key="5">
    <source>
        <dbReference type="EMBL" id="PKW26939.1"/>
    </source>
</evidence>
<dbReference type="PROSITE" id="PS50093">
    <property type="entry name" value="PKD"/>
    <property type="match status" value="1"/>
</dbReference>
<dbReference type="InterPro" id="IPR001322">
    <property type="entry name" value="Lamin_tail_dom"/>
</dbReference>
<dbReference type="NCBIfam" id="NF033681">
    <property type="entry name" value="ExeM_NucH_DNase"/>
    <property type="match status" value="1"/>
</dbReference>
<feature type="chain" id="PRO_5014924100" description="LTD domain-containing protein" evidence="2">
    <location>
        <begin position="34"/>
        <end position="1106"/>
    </location>
</feature>
<protein>
    <recommendedName>
        <fullName evidence="7">LTD domain-containing protein</fullName>
    </recommendedName>
</protein>
<dbReference type="InterPro" id="IPR047971">
    <property type="entry name" value="ExeM-like"/>
</dbReference>
<dbReference type="SMART" id="SM00089">
    <property type="entry name" value="PKD"/>
    <property type="match status" value="1"/>
</dbReference>
<name>A0A2N3YJD2_9MICO</name>
<dbReference type="InterPro" id="IPR036691">
    <property type="entry name" value="Endo/exonu/phosph_ase_sf"/>
</dbReference>
<dbReference type="Gene3D" id="2.60.40.3710">
    <property type="match status" value="1"/>
</dbReference>
<proteinExistence type="predicted"/>
<evidence type="ECO:0000256" key="1">
    <source>
        <dbReference type="ARBA" id="ARBA00022729"/>
    </source>
</evidence>
<dbReference type="SUPFAM" id="SSF49299">
    <property type="entry name" value="PKD domain"/>
    <property type="match status" value="1"/>
</dbReference>
<keyword evidence="1 2" id="KW-0732">Signal</keyword>
<dbReference type="InterPro" id="IPR035986">
    <property type="entry name" value="PKD_dom_sf"/>
</dbReference>
<dbReference type="Pfam" id="PF00932">
    <property type="entry name" value="LTD"/>
    <property type="match status" value="1"/>
</dbReference>
<dbReference type="InterPro" id="IPR013783">
    <property type="entry name" value="Ig-like_fold"/>
</dbReference>
<organism evidence="5 6">
    <name type="scientific">Phycicoccus duodecadis</name>
    <dbReference type="NCBI Taxonomy" id="173053"/>
    <lineage>
        <taxon>Bacteria</taxon>
        <taxon>Bacillati</taxon>
        <taxon>Actinomycetota</taxon>
        <taxon>Actinomycetes</taxon>
        <taxon>Micrococcales</taxon>
        <taxon>Intrasporangiaceae</taxon>
        <taxon>Phycicoccus</taxon>
    </lineage>
</organism>
<dbReference type="PROSITE" id="PS51318">
    <property type="entry name" value="TAT"/>
    <property type="match status" value="1"/>
</dbReference>
<dbReference type="Gene3D" id="3.60.10.10">
    <property type="entry name" value="Endonuclease/exonuclease/phosphatase"/>
    <property type="match status" value="1"/>
</dbReference>
<dbReference type="RefSeq" id="WP_101395431.1">
    <property type="nucleotide sequence ID" value="NZ_PJNE01000001.1"/>
</dbReference>
<evidence type="ECO:0000259" key="4">
    <source>
        <dbReference type="PROSITE" id="PS51841"/>
    </source>
</evidence>
<evidence type="ECO:0000256" key="2">
    <source>
        <dbReference type="SAM" id="SignalP"/>
    </source>
</evidence>
<reference evidence="5 6" key="1">
    <citation type="submission" date="2017-12" db="EMBL/GenBank/DDBJ databases">
        <title>Sequencing the genomes of 1000 Actinobacteria strains.</title>
        <authorList>
            <person name="Klenk H.-P."/>
        </authorList>
    </citation>
    <scope>NUCLEOTIDE SEQUENCE [LARGE SCALE GENOMIC DNA]</scope>
    <source>
        <strain evidence="5 6">DSM 12806</strain>
    </source>
</reference>
<dbReference type="Proteomes" id="UP000233781">
    <property type="component" value="Unassembled WGS sequence"/>
</dbReference>
<gene>
    <name evidence="5" type="ORF">ATL31_1768</name>
</gene>
<keyword evidence="6" id="KW-1185">Reference proteome</keyword>
<evidence type="ECO:0000259" key="3">
    <source>
        <dbReference type="PROSITE" id="PS50093"/>
    </source>
</evidence>
<dbReference type="CDD" id="cd04486">
    <property type="entry name" value="YhcR_OBF_like"/>
    <property type="match status" value="1"/>
</dbReference>
<dbReference type="CDD" id="cd00146">
    <property type="entry name" value="PKD"/>
    <property type="match status" value="1"/>
</dbReference>
<dbReference type="Gene3D" id="2.60.40.10">
    <property type="entry name" value="Immunoglobulins"/>
    <property type="match status" value="1"/>
</dbReference>
<comment type="caution">
    <text evidence="5">The sequence shown here is derived from an EMBL/GenBank/DDBJ whole genome shotgun (WGS) entry which is preliminary data.</text>
</comment>
<dbReference type="GO" id="GO:0005975">
    <property type="term" value="P:carbohydrate metabolic process"/>
    <property type="evidence" value="ECO:0007669"/>
    <property type="project" value="UniProtKB-ARBA"/>
</dbReference>